<dbReference type="EMBL" id="GBRH01271109">
    <property type="protein sequence ID" value="JAD26786.1"/>
    <property type="molecule type" value="Transcribed_RNA"/>
</dbReference>
<protein>
    <submittedName>
        <fullName evidence="1">Uncharacterized protein</fullName>
    </submittedName>
</protein>
<name>A0A0A8YKM4_ARUDO</name>
<proteinExistence type="predicted"/>
<reference evidence="1" key="1">
    <citation type="submission" date="2014-09" db="EMBL/GenBank/DDBJ databases">
        <authorList>
            <person name="Magalhaes I.L.F."/>
            <person name="Oliveira U."/>
            <person name="Santos F.R."/>
            <person name="Vidigal T.H.D.A."/>
            <person name="Brescovit A.D."/>
            <person name="Santos A.J."/>
        </authorList>
    </citation>
    <scope>NUCLEOTIDE SEQUENCE</scope>
    <source>
        <tissue evidence="1">Shoot tissue taken approximately 20 cm above the soil surface</tissue>
    </source>
</reference>
<evidence type="ECO:0000313" key="1">
    <source>
        <dbReference type="EMBL" id="JAD26786.1"/>
    </source>
</evidence>
<accession>A0A0A8YKM4</accession>
<dbReference type="AlphaFoldDB" id="A0A0A8YKM4"/>
<sequence>MVVRAIRKQEKTNGLVHKENVLPVTNAISGQSGRLRSC</sequence>
<organism evidence="1">
    <name type="scientific">Arundo donax</name>
    <name type="common">Giant reed</name>
    <name type="synonym">Donax arundinaceus</name>
    <dbReference type="NCBI Taxonomy" id="35708"/>
    <lineage>
        <taxon>Eukaryota</taxon>
        <taxon>Viridiplantae</taxon>
        <taxon>Streptophyta</taxon>
        <taxon>Embryophyta</taxon>
        <taxon>Tracheophyta</taxon>
        <taxon>Spermatophyta</taxon>
        <taxon>Magnoliopsida</taxon>
        <taxon>Liliopsida</taxon>
        <taxon>Poales</taxon>
        <taxon>Poaceae</taxon>
        <taxon>PACMAD clade</taxon>
        <taxon>Arundinoideae</taxon>
        <taxon>Arundineae</taxon>
        <taxon>Arundo</taxon>
    </lineage>
</organism>
<reference evidence="1" key="2">
    <citation type="journal article" date="2015" name="Data Brief">
        <title>Shoot transcriptome of the giant reed, Arundo donax.</title>
        <authorList>
            <person name="Barrero R.A."/>
            <person name="Guerrero F.D."/>
            <person name="Moolhuijzen P."/>
            <person name="Goolsby J.A."/>
            <person name="Tidwell J."/>
            <person name="Bellgard S.E."/>
            <person name="Bellgard M.I."/>
        </authorList>
    </citation>
    <scope>NUCLEOTIDE SEQUENCE</scope>
    <source>
        <tissue evidence="1">Shoot tissue taken approximately 20 cm above the soil surface</tissue>
    </source>
</reference>